<keyword evidence="1" id="KW-0678">Repressor</keyword>
<dbReference type="InterPro" id="IPR001034">
    <property type="entry name" value="DeoR_HTH"/>
</dbReference>
<dbReference type="GO" id="GO:0003677">
    <property type="term" value="F:DNA binding"/>
    <property type="evidence" value="ECO:0007669"/>
    <property type="project" value="UniProtKB-KW"/>
</dbReference>
<evidence type="ECO:0000259" key="5">
    <source>
        <dbReference type="PROSITE" id="PS51000"/>
    </source>
</evidence>
<protein>
    <submittedName>
        <fullName evidence="6">Transcriptional regulator</fullName>
    </submittedName>
</protein>
<proteinExistence type="predicted"/>
<evidence type="ECO:0000256" key="4">
    <source>
        <dbReference type="ARBA" id="ARBA00023163"/>
    </source>
</evidence>
<dbReference type="PROSITE" id="PS00894">
    <property type="entry name" value="HTH_DEOR_1"/>
    <property type="match status" value="1"/>
</dbReference>
<dbReference type="SUPFAM" id="SSF100950">
    <property type="entry name" value="NagB/RpiA/CoA transferase-like"/>
    <property type="match status" value="1"/>
</dbReference>
<feature type="domain" description="HTH deoR-type" evidence="5">
    <location>
        <begin position="8"/>
        <end position="63"/>
    </location>
</feature>
<dbReference type="OrthoDB" id="9814815at2"/>
<dbReference type="SMART" id="SM01134">
    <property type="entry name" value="DeoRC"/>
    <property type="match status" value="1"/>
</dbReference>
<gene>
    <name evidence="6" type="ORF">AWB69_05702</name>
</gene>
<accession>A0A158IBN1</accession>
<evidence type="ECO:0000313" key="6">
    <source>
        <dbReference type="EMBL" id="SAL53867.1"/>
    </source>
</evidence>
<keyword evidence="4" id="KW-0804">Transcription</keyword>
<dbReference type="Proteomes" id="UP000054683">
    <property type="component" value="Unassembled WGS sequence"/>
</dbReference>
<dbReference type="PROSITE" id="PS51000">
    <property type="entry name" value="HTH_DEOR_2"/>
    <property type="match status" value="1"/>
</dbReference>
<dbReference type="InterPro" id="IPR037171">
    <property type="entry name" value="NagB/RpiA_transferase-like"/>
</dbReference>
<dbReference type="InterPro" id="IPR018356">
    <property type="entry name" value="Tscrpt_reg_HTH_DeoR_CS"/>
</dbReference>
<evidence type="ECO:0000256" key="3">
    <source>
        <dbReference type="ARBA" id="ARBA00023125"/>
    </source>
</evidence>
<dbReference type="PRINTS" id="PR00037">
    <property type="entry name" value="HTHLACR"/>
</dbReference>
<dbReference type="InterPro" id="IPR036390">
    <property type="entry name" value="WH_DNA-bd_sf"/>
</dbReference>
<dbReference type="SUPFAM" id="SSF46785">
    <property type="entry name" value="Winged helix' DNA-binding domain"/>
    <property type="match status" value="1"/>
</dbReference>
<dbReference type="GO" id="GO:0003700">
    <property type="term" value="F:DNA-binding transcription factor activity"/>
    <property type="evidence" value="ECO:0007669"/>
    <property type="project" value="InterPro"/>
</dbReference>
<dbReference type="EMBL" id="FCOK02000046">
    <property type="protein sequence ID" value="SAL53867.1"/>
    <property type="molecule type" value="Genomic_DNA"/>
</dbReference>
<name>A0A158IBN1_9BURK</name>
<dbReference type="PANTHER" id="PTHR30363:SF4">
    <property type="entry name" value="GLYCEROL-3-PHOSPHATE REGULON REPRESSOR"/>
    <property type="match status" value="1"/>
</dbReference>
<dbReference type="SMART" id="SM00420">
    <property type="entry name" value="HTH_DEOR"/>
    <property type="match status" value="1"/>
</dbReference>
<keyword evidence="2" id="KW-0805">Transcription regulation</keyword>
<dbReference type="Pfam" id="PF08220">
    <property type="entry name" value="HTH_DeoR"/>
    <property type="match status" value="1"/>
</dbReference>
<dbReference type="AlphaFoldDB" id="A0A158IBN1"/>
<dbReference type="Pfam" id="PF00455">
    <property type="entry name" value="DeoRC"/>
    <property type="match status" value="1"/>
</dbReference>
<dbReference type="PANTHER" id="PTHR30363">
    <property type="entry name" value="HTH-TYPE TRANSCRIPTIONAL REGULATOR SRLR-RELATED"/>
    <property type="match status" value="1"/>
</dbReference>
<evidence type="ECO:0000256" key="2">
    <source>
        <dbReference type="ARBA" id="ARBA00023015"/>
    </source>
</evidence>
<sequence length="259" mass="27541">MLTYDALPDERQKYIREMLIQMGRVLAIDLSAKFDVSIHTIRRDLVDLAEAGVCKRVYGGAIALASDGGSLHKRAGQQSERKDALARAAVKLLSSGQCIFIDAGSTNLAIAKAIGTGTRLTIVTNSPTVADTLLDNDSVDIIVLGGQIDQEVGGTVGTSAVEAVQRLSFDLAFLGTCAIDHAEGLTVFNHEDAYFKRAVISRSDAVTMVVLNEKIASVARHKVAALDAVSSIVVESDAPRARLASFEDSGIEVIISEKN</sequence>
<dbReference type="InterPro" id="IPR014036">
    <property type="entry name" value="DeoR-like_C"/>
</dbReference>
<reference evidence="6 7" key="1">
    <citation type="submission" date="2016-01" db="EMBL/GenBank/DDBJ databases">
        <authorList>
            <person name="Oliw E.H."/>
        </authorList>
    </citation>
    <scope>NUCLEOTIDE SEQUENCE [LARGE SCALE GENOMIC DNA]</scope>
    <source>
        <strain evidence="6">LMG 27134</strain>
    </source>
</reference>
<keyword evidence="3" id="KW-0238">DNA-binding</keyword>
<evidence type="ECO:0000256" key="1">
    <source>
        <dbReference type="ARBA" id="ARBA00022491"/>
    </source>
</evidence>
<dbReference type="InterPro" id="IPR050313">
    <property type="entry name" value="Carb_Metab_HTH_regulators"/>
</dbReference>
<organism evidence="6 7">
    <name type="scientific">Caballeronia udeis</name>
    <dbReference type="NCBI Taxonomy" id="1232866"/>
    <lineage>
        <taxon>Bacteria</taxon>
        <taxon>Pseudomonadati</taxon>
        <taxon>Pseudomonadota</taxon>
        <taxon>Betaproteobacteria</taxon>
        <taxon>Burkholderiales</taxon>
        <taxon>Burkholderiaceae</taxon>
        <taxon>Caballeronia</taxon>
    </lineage>
</organism>
<dbReference type="Gene3D" id="3.40.50.1360">
    <property type="match status" value="1"/>
</dbReference>
<evidence type="ECO:0000313" key="7">
    <source>
        <dbReference type="Proteomes" id="UP000054683"/>
    </source>
</evidence>
<dbReference type="RefSeq" id="WP_062090034.1">
    <property type="nucleotide sequence ID" value="NZ_FCOK02000046.1"/>
</dbReference>